<name>A0AAU8K565_9ACTN</name>
<evidence type="ECO:0000256" key="1">
    <source>
        <dbReference type="SAM" id="MobiDB-lite"/>
    </source>
</evidence>
<dbReference type="RefSeq" id="WP_354644827.1">
    <property type="nucleotide sequence ID" value="NZ_CP159872.1"/>
</dbReference>
<organism evidence="2">
    <name type="scientific">Kitasatospora camelliae</name>
    <dbReference type="NCBI Taxonomy" id="3156397"/>
    <lineage>
        <taxon>Bacteria</taxon>
        <taxon>Bacillati</taxon>
        <taxon>Actinomycetota</taxon>
        <taxon>Actinomycetes</taxon>
        <taxon>Kitasatosporales</taxon>
        <taxon>Streptomycetaceae</taxon>
        <taxon>Kitasatospora</taxon>
    </lineage>
</organism>
<protein>
    <submittedName>
        <fullName evidence="2">DUF6333 family protein</fullName>
    </submittedName>
</protein>
<sequence>MEPFDPRGYDGLRMSPFRVRHTEDATPRMEDTWFGGRAGQGCRAGAGFRGTRPPGRGVT</sequence>
<dbReference type="AlphaFoldDB" id="A0AAU8K565"/>
<accession>A0AAU8K565</accession>
<dbReference type="Pfam" id="PF19859">
    <property type="entry name" value="DUF6333"/>
    <property type="match status" value="1"/>
</dbReference>
<feature type="region of interest" description="Disordered" evidence="1">
    <location>
        <begin position="22"/>
        <end position="59"/>
    </location>
</feature>
<feature type="compositionally biased region" description="Gly residues" evidence="1">
    <location>
        <begin position="36"/>
        <end position="48"/>
    </location>
</feature>
<feature type="compositionally biased region" description="Basic and acidic residues" evidence="1">
    <location>
        <begin position="22"/>
        <end position="31"/>
    </location>
</feature>
<reference evidence="2" key="1">
    <citation type="submission" date="2024-06" db="EMBL/GenBank/DDBJ databases">
        <title>The genome sequences of Kitasatospora sp. strain HUAS MG31.</title>
        <authorList>
            <person name="Mo P."/>
        </authorList>
    </citation>
    <scope>NUCLEOTIDE SEQUENCE</scope>
    <source>
        <strain evidence="2">HUAS MG31</strain>
    </source>
</reference>
<gene>
    <name evidence="2" type="ORF">ABWK59_04750</name>
</gene>
<dbReference type="EMBL" id="CP159872">
    <property type="protein sequence ID" value="XCM83887.1"/>
    <property type="molecule type" value="Genomic_DNA"/>
</dbReference>
<proteinExistence type="predicted"/>
<dbReference type="KEGG" id="kcm:ABWK59_04750"/>
<evidence type="ECO:0000313" key="2">
    <source>
        <dbReference type="EMBL" id="XCM83887.1"/>
    </source>
</evidence>